<proteinExistence type="predicted"/>
<gene>
    <name evidence="1" type="ORF">H0A75_01250</name>
</gene>
<accession>A0A7Z0MNK3</accession>
<name>A0A7Z0MNK3_9GAMM</name>
<dbReference type="Proteomes" id="UP000537890">
    <property type="component" value="Unassembled WGS sequence"/>
</dbReference>
<dbReference type="Gene3D" id="3.30.450.330">
    <property type="match status" value="1"/>
</dbReference>
<dbReference type="EMBL" id="JACCHS010000009">
    <property type="protein sequence ID" value="NYT46517.1"/>
    <property type="molecule type" value="Genomic_DNA"/>
</dbReference>
<comment type="caution">
    <text evidence="1">The sequence shown here is derived from an EMBL/GenBank/DDBJ whole genome shotgun (WGS) entry which is preliminary data.</text>
</comment>
<protein>
    <recommendedName>
        <fullName evidence="3">Penicillin-binding protein transpeptidase domain-containing protein</fullName>
    </recommendedName>
</protein>
<evidence type="ECO:0008006" key="3">
    <source>
        <dbReference type="Google" id="ProtNLM"/>
    </source>
</evidence>
<evidence type="ECO:0000313" key="2">
    <source>
        <dbReference type="Proteomes" id="UP000537890"/>
    </source>
</evidence>
<evidence type="ECO:0000313" key="1">
    <source>
        <dbReference type="EMBL" id="NYT46517.1"/>
    </source>
</evidence>
<organism evidence="1 2">
    <name type="scientific">Candidatus Methanofishera endochildressiae</name>
    <dbReference type="NCBI Taxonomy" id="2738884"/>
    <lineage>
        <taxon>Bacteria</taxon>
        <taxon>Pseudomonadati</taxon>
        <taxon>Pseudomonadota</taxon>
        <taxon>Gammaproteobacteria</taxon>
        <taxon>Candidatus Methanofishera</taxon>
    </lineage>
</organism>
<sequence>MTPIIAVIVDSPHAGQYYGGLVAAPIFSKVMGGALRVLGLPPDGQSMTFLLKK</sequence>
<reference evidence="1 2" key="1">
    <citation type="submission" date="2020-05" db="EMBL/GenBank/DDBJ databases">
        <title>Horizontal transmission and recombination maintain forever young bacterial symbiont genomes.</title>
        <authorList>
            <person name="Russell S.L."/>
            <person name="Pepper-Tunick E."/>
            <person name="Svedberg J."/>
            <person name="Byrne A."/>
            <person name="Ruelas Castillo J."/>
            <person name="Vollmers C."/>
            <person name="Beinart R.A."/>
            <person name="Corbett-Detig R."/>
        </authorList>
    </citation>
    <scope>NUCLEOTIDE SEQUENCE [LARGE SCALE GENOMIC DNA]</scope>
    <source>
        <strain evidence="1">4727-3</strain>
    </source>
</reference>
<dbReference type="AlphaFoldDB" id="A0A7Z0MNK3"/>